<dbReference type="InterPro" id="IPR029051">
    <property type="entry name" value="DUF4352"/>
</dbReference>
<dbReference type="Proteomes" id="UP000595691">
    <property type="component" value="Chromosome"/>
</dbReference>
<evidence type="ECO:0000313" key="6">
    <source>
        <dbReference type="Proteomes" id="UP000595691"/>
    </source>
</evidence>
<evidence type="ECO:0000256" key="3">
    <source>
        <dbReference type="SAM" id="SignalP"/>
    </source>
</evidence>
<name>A0ABX7E7Y6_9BACI</name>
<accession>A0ABX7E7Y6</accession>
<keyword evidence="1 3" id="KW-0732">Signal</keyword>
<feature type="signal peptide" evidence="3">
    <location>
        <begin position="1"/>
        <end position="20"/>
    </location>
</feature>
<proteinExistence type="predicted"/>
<feature type="compositionally biased region" description="Basic and acidic residues" evidence="2">
    <location>
        <begin position="26"/>
        <end position="46"/>
    </location>
</feature>
<evidence type="ECO:0000256" key="1">
    <source>
        <dbReference type="ARBA" id="ARBA00022729"/>
    </source>
</evidence>
<evidence type="ECO:0000256" key="2">
    <source>
        <dbReference type="SAM" id="MobiDB-lite"/>
    </source>
</evidence>
<keyword evidence="6" id="KW-1185">Reference proteome</keyword>
<dbReference type="InterPro" id="IPR029050">
    <property type="entry name" value="Immunoprotect_excell_Ig-like"/>
</dbReference>
<sequence>MKKIICFVIAMIACFSILSACQSSDNNKKTSDKNNDKTSIIKENDSNKQSSNTEEGSKPEDNSKNSSTTGNFKDQTNLKIGDTGKAESTVGKYEITIHSVEMKDEIEGQAPMFDHLFIAEITVKNIGDQPIDAIEPIKTLEFSSEENGSGTEDYSSYFNSIKTFSGKLQPGESLKGEAVFDGADSKKYYIRTNVGLVSSKAVKNKTTWTFEKSEAK</sequence>
<dbReference type="Pfam" id="PF11611">
    <property type="entry name" value="DUF4352"/>
    <property type="match status" value="1"/>
</dbReference>
<evidence type="ECO:0000259" key="4">
    <source>
        <dbReference type="Pfam" id="PF11611"/>
    </source>
</evidence>
<dbReference type="PROSITE" id="PS51257">
    <property type="entry name" value="PROKAR_LIPOPROTEIN"/>
    <property type="match status" value="1"/>
</dbReference>
<dbReference type="RefSeq" id="WP_202779376.1">
    <property type="nucleotide sequence ID" value="NZ_CP065425.1"/>
</dbReference>
<organism evidence="5 6">
    <name type="scientific">Heyndrickxia vini</name>
    <dbReference type="NCBI Taxonomy" id="1476025"/>
    <lineage>
        <taxon>Bacteria</taxon>
        <taxon>Bacillati</taxon>
        <taxon>Bacillota</taxon>
        <taxon>Bacilli</taxon>
        <taxon>Bacillales</taxon>
        <taxon>Bacillaceae</taxon>
        <taxon>Heyndrickxia</taxon>
    </lineage>
</organism>
<feature type="compositionally biased region" description="Polar residues" evidence="2">
    <location>
        <begin position="64"/>
        <end position="78"/>
    </location>
</feature>
<feature type="region of interest" description="Disordered" evidence="2">
    <location>
        <begin position="23"/>
        <end position="83"/>
    </location>
</feature>
<dbReference type="EMBL" id="CP065425">
    <property type="protein sequence ID" value="QQZ10432.1"/>
    <property type="molecule type" value="Genomic_DNA"/>
</dbReference>
<feature type="domain" description="DUF4352" evidence="4">
    <location>
        <begin position="87"/>
        <end position="190"/>
    </location>
</feature>
<reference evidence="5 6" key="1">
    <citation type="submission" date="2020-11" db="EMBL/GenBank/DDBJ databases">
        <title>Taxonomic evaluation of the Bacillus sporothermodurans group of bacteria based on whole genome sequences.</title>
        <authorList>
            <person name="Fiedler G."/>
            <person name="Herbstmann A.-D."/>
            <person name="Doll E."/>
            <person name="Wenning M."/>
            <person name="Brinks E."/>
            <person name="Kabisch J."/>
            <person name="Breitenwieser F."/>
            <person name="Lappann M."/>
            <person name="Boehnlein C."/>
            <person name="Franz C."/>
        </authorList>
    </citation>
    <scope>NUCLEOTIDE SEQUENCE [LARGE SCALE GENOMIC DNA]</scope>
    <source>
        <strain evidence="5 6">JCM 19841</strain>
    </source>
</reference>
<feature type="chain" id="PRO_5047348795" evidence="3">
    <location>
        <begin position="21"/>
        <end position="216"/>
    </location>
</feature>
<protein>
    <submittedName>
        <fullName evidence="5">DUF4352 domain-containing protein</fullName>
    </submittedName>
</protein>
<dbReference type="Gene3D" id="2.60.40.1240">
    <property type="match status" value="1"/>
</dbReference>
<gene>
    <name evidence="5" type="ORF">I5776_05730</name>
</gene>
<evidence type="ECO:0000313" key="5">
    <source>
        <dbReference type="EMBL" id="QQZ10432.1"/>
    </source>
</evidence>